<dbReference type="NCBIfam" id="NF033510">
    <property type="entry name" value="Ca_tandemer"/>
    <property type="match status" value="11"/>
</dbReference>
<dbReference type="NCBIfam" id="NF012196">
    <property type="entry name" value="Ig_like_ice"/>
    <property type="match status" value="4"/>
</dbReference>
<dbReference type="InterPro" id="IPR049826">
    <property type="entry name" value="Ig-like_ice"/>
</dbReference>
<gene>
    <name evidence="2" type="ORF">FHQ21_03940</name>
</gene>
<accession>A0ABY2XVU9</accession>
<feature type="domain" description="VWFA" evidence="1">
    <location>
        <begin position="1490"/>
        <end position="1692"/>
    </location>
</feature>
<sequence length="2481" mass="253525">GEIGVSITLPAGAKAGDTLLVSANGTVLTPIMLTAADISKGSVSVPGIVSPGEGNTLTVTAQVKDAAGNLSPEGKDSAVIDTTAPNAPAVKILDGGDELLNSSEVAAGVKAEISLADTGAVKGDVLNVDTNGDGVIDRTITLTEEQITAGKVIVDVPAAQVPANGILTVKASITDIAGNPGQTGSDTSVVDTTAPTIDIQAIAGESQNPLGTDADSYATINIKDKSDGFAVSGVTNAEDGQVVTVKVYDGTTEVSSITTTVTNGTWSANVPAGATWIADTKVYKFEATVADKAGNTNSDEDLTKATDLVAPDNSTTTLKIDSITTDNILNAAEAKTNINVTGTVSGDEFKAGDTVTLTVNGKDFSGEVDKDGKFTIAVPGSDLAADDDTTVAGKVEVTDAAGNTGTATATQKYGVDITAPTIDIQTIAGESQSPLTTDADNYATINLKDKTDGFKVSGTTDAEDGQVVTIKVNNGTADVASFTATVTGGIWSADVPANESWVTDGTVYSFTASVADKAGNTATDTDKTAATDITPPNKDTTTLTITSVAGDDVVNKTESTAAEVPVVGKVTGEFKVDDIVTLKVNNVEYTGKVTADGSFTINVKGADLLADGDKVVDASITTTDAAGNSGTIETTHQYKVDTSVAIDINQIAGENQVTEGTDGYATINLKDKTDSFKVSGTTDAEDGQVVTIKVNNGTADVASFTATVTGGTWSADVPANESWVTDGTVYSFTASVADKAGNTATDTDKTAATDITPPNKDTTTLTITSVAGDDVVNKTESTSTEVPVVGKVTGEFKVDDIVTLKVNNVDYTGKVAADGSFTINVKGADLLADGDKMVDASITTTDAAGNSGTIETTHQYKVDTSVAIDINQIAGENQVAEGTDGYATINQKDKTDGFKVSGTTDAEDGQIVTVTVTAEGSTTVLGSFTATVATGAWSVDVPKAAAWITDGTVYSFTASVSDKAGNTATDIDKTVATDLTAPTIDIQTIANESQAPLATDADGYATINIKDKADGFAVSGVTTAEVGQTVTVTVLKDGVAVDGVNLTATVTATGSWSAAVPANADWIVDKAVYSFVATVADKAGNTASDTDVTKATDLVAPDNSTTTLTIDSITADNVLNAAEAKTSINVTGTVSGNEFKAGDKVTLTVNGKDFTGTVDANGKFSIAVPGSDLAADNDTTVAGKVEVTDAAGNVGTATANREYGIDITAPTIDINHIAGESQVTEGTDNYAVITKADAQAGFVISGVTTGVEDGQKVSIYILDANGSVALQSYVGVATVTGNKWSYSVGANQIPGGAAYTIKAEVSDVAGNLDSDTDKTAVPPPTLAASAVAVSEEGLTNVSALPDNLGLAGADTTNFAKASGTMAVTDATSVVFSATGQPTTLGGTAVTWTGTGTQTLTAKDSSGATVLTATIDNHGDYVVTLNSAIKHPVNGTTPATSEDAVNVVLKATATGAGGSTTADLTVSIEDDSPTSGKTINLSSGLPQQDTNLIFVVDLTTTMDERDVNTPDTRIEMAKTALSALLDVYAGMGNVKVTLIGYRDKYAETLQTWTDASTMKTKWMTVGSAGLDTFDVSTSTGLTGYTAIPAETSTAWSKAGKITSSTNPIKNVAYVFTDGDVTGDSLTSTQVNTWVNFLKTNSITSNAYAVGTETASINLTEMGKLAYDGATSTDTNAVRVPNMNDLKGVLLASATPPISGSLLDPTPDVDGNAMISAGADGFGSVTSIVVDGKTYTYNKDTDTPSANTSSIASFNNITKAWTITYTTGAVLTVDMDDATYSYKIGTNTPAAGDKFSFTMADKDGDKGTNTFSFFKNKIDINSIAGEDQGTTDKDLYATISAADIAAGVAVKGITYDIPSGKAVTITVKDASEATVGTLSATVASDGTWSATAPANATWLKANTYYSFTASVTDSSGTAYTDKDVVNYAAQVKSVDSVTVTEGAYLEHLVTLSAGSMPTTATVKLTAGSATLDADLLQGASSGTVQVQYSLDGGIKWTTQSVAVTSGVAQFDVAVPAYASSFLVSTKSVADTLNEGAETYTVSVTTGSATQSGTGTINNLPATQTLEGNAVTEGGLLDLRRADNGMDNTTGTKSDTDGKTNNWLNEFVVTTDIANSGGVTIRTEPGLGFTETNSPLTGGLFTGTNPTGMLAVFSDYENPALGITSTQYQQNAAEGGQLRKLMLVKEEAVRVVQGETLELNFDAKTINADKANAINVQFVLLDSTGKTVSQTGWYSTDGQSVSYYDGMGTVSKVLGKEDGATVIGTDWGMQSAKFDTSTLATGDYQLGINYSTNQVALQVSTADRPSDPAARDLLIDRIALSDATITGTDNAEMLIGFDNSGATKLATKIYAQGGDDFISISNTMIEKIDGGAGKDTLQLSAPGLTLDLTQQPQDVIKNIEVVDLSASGNQTLKLTYQDLLDMSGNGSLQVDGKAGDGVQISNGAVAVTATTQEIHGITYNAYNLGGSSEADLLVQQGVTVSFVL</sequence>
<feature type="non-terminal residue" evidence="2">
    <location>
        <position position="1"/>
    </location>
</feature>
<comment type="caution">
    <text evidence="2">The sequence shown here is derived from an EMBL/GenBank/DDBJ whole genome shotgun (WGS) entry which is preliminary data.</text>
</comment>
<dbReference type="EMBL" id="VDGV01000026">
    <property type="protein sequence ID" value="TNG92608.1"/>
    <property type="molecule type" value="Genomic_DNA"/>
</dbReference>
<organism evidence="2 3">
    <name type="scientific">Testudinibacter aquarius</name>
    <dbReference type="NCBI Taxonomy" id="1524974"/>
    <lineage>
        <taxon>Bacteria</taxon>
        <taxon>Pseudomonadati</taxon>
        <taxon>Pseudomonadota</taxon>
        <taxon>Gammaproteobacteria</taxon>
        <taxon>Pasteurellales</taxon>
        <taxon>Pasteurellaceae</taxon>
        <taxon>Testudinibacter</taxon>
    </lineage>
</organism>
<reference evidence="2 3" key="1">
    <citation type="submission" date="2019-05" db="EMBL/GenBank/DDBJ databases">
        <title>Pasteurellaceae isolates from reptiles.</title>
        <authorList>
            <person name="Bojesen A.M."/>
            <person name="Lund E."/>
        </authorList>
    </citation>
    <scope>NUCLEOTIDE SEQUENCE [LARGE SCALE GENOMIC DNA]</scope>
    <source>
        <strain evidence="2 3">ELNT2x</strain>
    </source>
</reference>
<dbReference type="Pfam" id="PF12245">
    <property type="entry name" value="Big_3_2"/>
    <property type="match status" value="2"/>
</dbReference>
<name>A0ABY2XVU9_9PAST</name>
<dbReference type="Gene3D" id="2.60.40.10">
    <property type="entry name" value="Immunoglobulins"/>
    <property type="match status" value="13"/>
</dbReference>
<protein>
    <submittedName>
        <fullName evidence="2">Ig-like domain-containing protein</fullName>
    </submittedName>
</protein>
<dbReference type="InterPro" id="IPR002035">
    <property type="entry name" value="VWF_A"/>
</dbReference>
<dbReference type="InterPro" id="IPR022038">
    <property type="entry name" value="Ig-like_bact"/>
</dbReference>
<dbReference type="Proteomes" id="UP000305526">
    <property type="component" value="Unassembled WGS sequence"/>
</dbReference>
<evidence type="ECO:0000259" key="1">
    <source>
        <dbReference type="PROSITE" id="PS50234"/>
    </source>
</evidence>
<dbReference type="PROSITE" id="PS50234">
    <property type="entry name" value="VWFA"/>
    <property type="match status" value="1"/>
</dbReference>
<keyword evidence="3" id="KW-1185">Reference proteome</keyword>
<evidence type="ECO:0000313" key="3">
    <source>
        <dbReference type="Proteomes" id="UP000305526"/>
    </source>
</evidence>
<dbReference type="InterPro" id="IPR013783">
    <property type="entry name" value="Ig-like_fold"/>
</dbReference>
<dbReference type="InterPro" id="IPR036465">
    <property type="entry name" value="vWFA_dom_sf"/>
</dbReference>
<dbReference type="SUPFAM" id="SSF53300">
    <property type="entry name" value="vWA-like"/>
    <property type="match status" value="1"/>
</dbReference>
<proteinExistence type="predicted"/>
<evidence type="ECO:0000313" key="2">
    <source>
        <dbReference type="EMBL" id="TNG92608.1"/>
    </source>
</evidence>